<proteinExistence type="predicted"/>
<protein>
    <submittedName>
        <fullName evidence="2">Uncharacterized protein</fullName>
    </submittedName>
</protein>
<keyword evidence="3" id="KW-1185">Reference proteome</keyword>
<feature type="region of interest" description="Disordered" evidence="1">
    <location>
        <begin position="19"/>
        <end position="43"/>
    </location>
</feature>
<evidence type="ECO:0000313" key="2">
    <source>
        <dbReference type="EMBL" id="KAL3427052.1"/>
    </source>
</evidence>
<dbReference type="EMBL" id="JBFCZG010000001">
    <property type="protein sequence ID" value="KAL3427052.1"/>
    <property type="molecule type" value="Genomic_DNA"/>
</dbReference>
<sequence>MPGPDGFLWREQASFEPTGECSASSLLKLQSPSMGRVPGPDPRMARYPIRSNWGSHCHMGVDPFGIWNR</sequence>
<feature type="compositionally biased region" description="Polar residues" evidence="1">
    <location>
        <begin position="21"/>
        <end position="33"/>
    </location>
</feature>
<accession>A0ABR4PUJ8</accession>
<name>A0ABR4PUJ8_9HELO</name>
<reference evidence="2 3" key="1">
    <citation type="submission" date="2024-06" db="EMBL/GenBank/DDBJ databases">
        <title>Complete genome of Phlyctema vagabunda strain 19-DSS-EL-015.</title>
        <authorList>
            <person name="Fiorenzani C."/>
        </authorList>
    </citation>
    <scope>NUCLEOTIDE SEQUENCE [LARGE SCALE GENOMIC DNA]</scope>
    <source>
        <strain evidence="2 3">19-DSS-EL-015</strain>
    </source>
</reference>
<gene>
    <name evidence="2" type="ORF">PVAG01_00561</name>
</gene>
<organism evidence="2 3">
    <name type="scientific">Phlyctema vagabunda</name>
    <dbReference type="NCBI Taxonomy" id="108571"/>
    <lineage>
        <taxon>Eukaryota</taxon>
        <taxon>Fungi</taxon>
        <taxon>Dikarya</taxon>
        <taxon>Ascomycota</taxon>
        <taxon>Pezizomycotina</taxon>
        <taxon>Leotiomycetes</taxon>
        <taxon>Helotiales</taxon>
        <taxon>Dermateaceae</taxon>
        <taxon>Phlyctema</taxon>
    </lineage>
</organism>
<evidence type="ECO:0000313" key="3">
    <source>
        <dbReference type="Proteomes" id="UP001629113"/>
    </source>
</evidence>
<evidence type="ECO:0000256" key="1">
    <source>
        <dbReference type="SAM" id="MobiDB-lite"/>
    </source>
</evidence>
<dbReference type="Proteomes" id="UP001629113">
    <property type="component" value="Unassembled WGS sequence"/>
</dbReference>
<comment type="caution">
    <text evidence="2">The sequence shown here is derived from an EMBL/GenBank/DDBJ whole genome shotgun (WGS) entry which is preliminary data.</text>
</comment>